<dbReference type="InterPro" id="IPR013656">
    <property type="entry name" value="PAS_4"/>
</dbReference>
<dbReference type="SMART" id="SM00091">
    <property type="entry name" value="PAS"/>
    <property type="match status" value="3"/>
</dbReference>
<dbReference type="InterPro" id="IPR001789">
    <property type="entry name" value="Sig_transdc_resp-reg_receiver"/>
</dbReference>
<dbReference type="FunFam" id="1.10.287.130:FF:000081">
    <property type="entry name" value="Hybrid sensor histidine kinase/response regulator"/>
    <property type="match status" value="1"/>
</dbReference>
<dbReference type="PANTHER" id="PTHR43047:SF9">
    <property type="entry name" value="HISTIDINE KINASE"/>
    <property type="match status" value="1"/>
</dbReference>
<dbReference type="EC" id="2.7.13.3" evidence="2"/>
<dbReference type="InterPro" id="IPR036890">
    <property type="entry name" value="HATPase_C_sf"/>
</dbReference>
<evidence type="ECO:0000256" key="6">
    <source>
        <dbReference type="PROSITE-ProRule" id="PRU00169"/>
    </source>
</evidence>
<feature type="coiled-coil region" evidence="7">
    <location>
        <begin position="471"/>
        <end position="519"/>
    </location>
</feature>
<dbReference type="Gene3D" id="3.30.565.10">
    <property type="entry name" value="Histidine kinase-like ATPase, C-terminal domain"/>
    <property type="match status" value="1"/>
</dbReference>
<dbReference type="SUPFAM" id="SSF52172">
    <property type="entry name" value="CheY-like"/>
    <property type="match status" value="1"/>
</dbReference>
<feature type="domain" description="Response regulatory" evidence="9">
    <location>
        <begin position="762"/>
        <end position="879"/>
    </location>
</feature>
<dbReference type="CDD" id="cd00156">
    <property type="entry name" value="REC"/>
    <property type="match status" value="1"/>
</dbReference>
<keyword evidence="3 6" id="KW-0597">Phosphoprotein</keyword>
<dbReference type="Pfam" id="PF08448">
    <property type="entry name" value="PAS_4"/>
    <property type="match status" value="1"/>
</dbReference>
<dbReference type="SMART" id="SM00448">
    <property type="entry name" value="REC"/>
    <property type="match status" value="1"/>
</dbReference>
<feature type="domain" description="Histidine kinase" evidence="8">
    <location>
        <begin position="526"/>
        <end position="739"/>
    </location>
</feature>
<protein>
    <recommendedName>
        <fullName evidence="2">histidine kinase</fullName>
        <ecNumber evidence="2">2.7.13.3</ecNumber>
    </recommendedName>
</protein>
<dbReference type="InterPro" id="IPR004358">
    <property type="entry name" value="Sig_transdc_His_kin-like_C"/>
</dbReference>
<dbReference type="FunFam" id="3.30.565.10:FF:000049">
    <property type="entry name" value="Two-component sensor histidine kinase"/>
    <property type="match status" value="1"/>
</dbReference>
<dbReference type="GO" id="GO:0009927">
    <property type="term" value="F:histidine phosphotransfer kinase activity"/>
    <property type="evidence" value="ECO:0007669"/>
    <property type="project" value="TreeGrafter"/>
</dbReference>
<dbReference type="SUPFAM" id="SSF47384">
    <property type="entry name" value="Homodimeric domain of signal transducing histidine kinase"/>
    <property type="match status" value="1"/>
</dbReference>
<dbReference type="PROSITE" id="PS50110">
    <property type="entry name" value="RESPONSE_REGULATORY"/>
    <property type="match status" value="1"/>
</dbReference>
<name>A0A7V1BKT5_9GAMM</name>
<dbReference type="InterPro" id="IPR003661">
    <property type="entry name" value="HisK_dim/P_dom"/>
</dbReference>
<accession>A0A7V1BKT5</accession>
<feature type="modified residue" description="4-aspartylphosphate" evidence="6">
    <location>
        <position position="813"/>
    </location>
</feature>
<dbReference type="InterPro" id="IPR000014">
    <property type="entry name" value="PAS"/>
</dbReference>
<dbReference type="PANTHER" id="PTHR43047">
    <property type="entry name" value="TWO-COMPONENT HISTIDINE PROTEIN KINASE"/>
    <property type="match status" value="1"/>
</dbReference>
<keyword evidence="4" id="KW-0808">Transferase</keyword>
<comment type="catalytic activity">
    <reaction evidence="1">
        <text>ATP + protein L-histidine = ADP + protein N-phospho-L-histidine.</text>
        <dbReference type="EC" id="2.7.13.3"/>
    </reaction>
</comment>
<evidence type="ECO:0000256" key="3">
    <source>
        <dbReference type="ARBA" id="ARBA00022553"/>
    </source>
</evidence>
<dbReference type="PROSITE" id="PS50109">
    <property type="entry name" value="HIS_KIN"/>
    <property type="match status" value="1"/>
</dbReference>
<dbReference type="InterPro" id="IPR003594">
    <property type="entry name" value="HATPase_dom"/>
</dbReference>
<dbReference type="EMBL" id="DRFO01000005">
    <property type="protein sequence ID" value="HDZ55072.1"/>
    <property type="molecule type" value="Genomic_DNA"/>
</dbReference>
<feature type="domain" description="PAS" evidence="10">
    <location>
        <begin position="345"/>
        <end position="415"/>
    </location>
</feature>
<evidence type="ECO:0000256" key="4">
    <source>
        <dbReference type="ARBA" id="ARBA00022679"/>
    </source>
</evidence>
<dbReference type="PROSITE" id="PS50113">
    <property type="entry name" value="PAC"/>
    <property type="match status" value="1"/>
</dbReference>
<feature type="domain" description="PAC" evidence="11">
    <location>
        <begin position="417"/>
        <end position="469"/>
    </location>
</feature>
<evidence type="ECO:0000259" key="11">
    <source>
        <dbReference type="PROSITE" id="PS50113"/>
    </source>
</evidence>
<evidence type="ECO:0000256" key="2">
    <source>
        <dbReference type="ARBA" id="ARBA00012438"/>
    </source>
</evidence>
<evidence type="ECO:0000256" key="5">
    <source>
        <dbReference type="ARBA" id="ARBA00022777"/>
    </source>
</evidence>
<gene>
    <name evidence="12" type="ORF">ENH64_01165</name>
</gene>
<evidence type="ECO:0000256" key="1">
    <source>
        <dbReference type="ARBA" id="ARBA00000085"/>
    </source>
</evidence>
<dbReference type="SUPFAM" id="SSF55785">
    <property type="entry name" value="PYP-like sensor domain (PAS domain)"/>
    <property type="match status" value="3"/>
</dbReference>
<dbReference type="Pfam" id="PF02518">
    <property type="entry name" value="HATPase_c"/>
    <property type="match status" value="1"/>
</dbReference>
<dbReference type="Gene3D" id="3.30.450.20">
    <property type="entry name" value="PAS domain"/>
    <property type="match status" value="3"/>
</dbReference>
<organism evidence="12">
    <name type="scientific">Halopseudomonas xinjiangensis</name>
    <dbReference type="NCBI Taxonomy" id="487184"/>
    <lineage>
        <taxon>Bacteria</taxon>
        <taxon>Pseudomonadati</taxon>
        <taxon>Pseudomonadota</taxon>
        <taxon>Gammaproteobacteria</taxon>
        <taxon>Pseudomonadales</taxon>
        <taxon>Pseudomonadaceae</taxon>
        <taxon>Halopseudomonas</taxon>
    </lineage>
</organism>
<dbReference type="InterPro" id="IPR000700">
    <property type="entry name" value="PAS-assoc_C"/>
</dbReference>
<dbReference type="SMART" id="SM00388">
    <property type="entry name" value="HisKA"/>
    <property type="match status" value="1"/>
</dbReference>
<dbReference type="InterPro" id="IPR011006">
    <property type="entry name" value="CheY-like_superfamily"/>
</dbReference>
<evidence type="ECO:0000259" key="8">
    <source>
        <dbReference type="PROSITE" id="PS50109"/>
    </source>
</evidence>
<evidence type="ECO:0000259" key="9">
    <source>
        <dbReference type="PROSITE" id="PS50110"/>
    </source>
</evidence>
<dbReference type="Pfam" id="PF12860">
    <property type="entry name" value="PAS_7"/>
    <property type="match status" value="2"/>
</dbReference>
<evidence type="ECO:0000313" key="12">
    <source>
        <dbReference type="EMBL" id="HDZ55072.1"/>
    </source>
</evidence>
<dbReference type="SUPFAM" id="SSF55874">
    <property type="entry name" value="ATPase domain of HSP90 chaperone/DNA topoisomerase II/histidine kinase"/>
    <property type="match status" value="1"/>
</dbReference>
<dbReference type="AlphaFoldDB" id="A0A7V1BKT5"/>
<dbReference type="GO" id="GO:0000155">
    <property type="term" value="F:phosphorelay sensor kinase activity"/>
    <property type="evidence" value="ECO:0007669"/>
    <property type="project" value="InterPro"/>
</dbReference>
<dbReference type="Pfam" id="PF00072">
    <property type="entry name" value="Response_reg"/>
    <property type="match status" value="1"/>
</dbReference>
<dbReference type="InterPro" id="IPR035965">
    <property type="entry name" value="PAS-like_dom_sf"/>
</dbReference>
<dbReference type="Gene3D" id="1.10.287.130">
    <property type="match status" value="1"/>
</dbReference>
<keyword evidence="5" id="KW-0418">Kinase</keyword>
<dbReference type="Pfam" id="PF00512">
    <property type="entry name" value="HisKA"/>
    <property type="match status" value="1"/>
</dbReference>
<dbReference type="SMART" id="SM00387">
    <property type="entry name" value="HATPase_c"/>
    <property type="match status" value="1"/>
</dbReference>
<dbReference type="Proteomes" id="UP000885703">
    <property type="component" value="Unassembled WGS sequence"/>
</dbReference>
<feature type="domain" description="PAS" evidence="10">
    <location>
        <begin position="230"/>
        <end position="271"/>
    </location>
</feature>
<evidence type="ECO:0000259" key="10">
    <source>
        <dbReference type="PROSITE" id="PS50112"/>
    </source>
</evidence>
<dbReference type="CDD" id="cd00082">
    <property type="entry name" value="HisKA"/>
    <property type="match status" value="1"/>
</dbReference>
<reference evidence="12" key="1">
    <citation type="journal article" date="2020" name="mSystems">
        <title>Genome- and Community-Level Interaction Insights into Carbon Utilization and Element Cycling Functions of Hydrothermarchaeota in Hydrothermal Sediment.</title>
        <authorList>
            <person name="Zhou Z."/>
            <person name="Liu Y."/>
            <person name="Xu W."/>
            <person name="Pan J."/>
            <person name="Luo Z.H."/>
            <person name="Li M."/>
        </authorList>
    </citation>
    <scope>NUCLEOTIDE SEQUENCE [LARGE SCALE GENOMIC DNA]</scope>
    <source>
        <strain evidence="12">HyVt-324</strain>
    </source>
</reference>
<dbReference type="Gene3D" id="3.40.50.2300">
    <property type="match status" value="1"/>
</dbReference>
<dbReference type="PRINTS" id="PR00344">
    <property type="entry name" value="BCTRLSENSOR"/>
</dbReference>
<dbReference type="SMART" id="SM00086">
    <property type="entry name" value="PAC"/>
    <property type="match status" value="1"/>
</dbReference>
<proteinExistence type="predicted"/>
<comment type="caution">
    <text evidence="12">The sequence shown here is derived from an EMBL/GenBank/DDBJ whole genome shotgun (WGS) entry which is preliminary data.</text>
</comment>
<dbReference type="InterPro" id="IPR005467">
    <property type="entry name" value="His_kinase_dom"/>
</dbReference>
<keyword evidence="7" id="KW-0175">Coiled coil</keyword>
<dbReference type="InterPro" id="IPR001610">
    <property type="entry name" value="PAC"/>
</dbReference>
<dbReference type="NCBIfam" id="NF041832">
    <property type="entry name" value="near_NosP_CTERM"/>
    <property type="match status" value="1"/>
</dbReference>
<dbReference type="GO" id="GO:0005886">
    <property type="term" value="C:plasma membrane"/>
    <property type="evidence" value="ECO:0007669"/>
    <property type="project" value="TreeGrafter"/>
</dbReference>
<dbReference type="NCBIfam" id="TIGR00229">
    <property type="entry name" value="sensory_box"/>
    <property type="match status" value="1"/>
</dbReference>
<dbReference type="InterPro" id="IPR036097">
    <property type="entry name" value="HisK_dim/P_sf"/>
</dbReference>
<evidence type="ECO:0000256" key="7">
    <source>
        <dbReference type="SAM" id="Coils"/>
    </source>
</evidence>
<sequence length="885" mass="99082">MASNTTACISTRRLPELLLRFLNRTPPVTPDGAELRALRAENNKLRRINAALIERVESSSSQRTESYAAFQHSVELAEQVRERTHALNETMAELQGSNRLLIDARAHAERAHHHLTDAIESVSDAFVLFDRHERIVLFNSRFAAFWKGTQAEVAAGTSLAEIKRLAVSTGLVTEVDAAADGHVLYQLRGEHWVQVSERLTSEGGLVIMYTDITDLKQSETARREKALAQKTRLLQRTVDSLSQGVAVVNAEGALEVWNGRFLELSGLAPIEAHRPFAEVMQDSELGLLAPGSQGSIGAAPLTWEQRLSNGRVLEVRTHPMPTGGYVNTYTDITERDLYAKALLESERWVRLITDHVPALIAYVGEDLTYQFTNKVYEEWYGWQRGEIHSRSLRRVHSPEQFARLEPYIERAFQGESVTFEFAEYNAQEQERYLLRSYVPNRDAQGRVIGIFVLIRDITDRRRTAEALHEAYQHLEQRVLDRTQELTELNSQLRQEISERAQAEARLREAKREAEQANMSKTKFLAAVSHDLLQPLNAARLFTGALLEHQVPAASAPLIRQVSHSLEDVENLLGTLVDISKLDAGVIKPDIAAFKLSELLDNLANEYRQIAAVEGLNMHFVGCDAVVRSDAQLLARILRNFLSNAIRYTPSGRLLLGCRRQAHGLRVEVWDTGMGIPSDKLVEVFQEFKRVNPNGNNRDRGLGLGLAIVDKIARMLGHRIRVRSWEGLGSVFSVDVPYGRLQAQPEQAVALPASLDHRLQGARVWVLDNDASICAAMRTLLEGWGCQVITALSEEDLASQVDNFHAAADLLIADYHLDNDVNGVEVVATINARRGLTLPVLLITANYSNELKLQVRQLGHVLMHKPVKPLKLKAAISHLLATQRDQ</sequence>
<dbReference type="PROSITE" id="PS50112">
    <property type="entry name" value="PAS"/>
    <property type="match status" value="2"/>
</dbReference>